<dbReference type="Gene3D" id="3.55.40.10">
    <property type="entry name" value="minor pseudopilin epsh domain"/>
    <property type="match status" value="1"/>
</dbReference>
<keyword evidence="5 8" id="KW-0812">Transmembrane</keyword>
<dbReference type="GO" id="GO:0005886">
    <property type="term" value="C:plasma membrane"/>
    <property type="evidence" value="ECO:0007669"/>
    <property type="project" value="UniProtKB-SubCell"/>
</dbReference>
<evidence type="ECO:0000256" key="3">
    <source>
        <dbReference type="ARBA" id="ARBA00022481"/>
    </source>
</evidence>
<sequence>MKNANGFTLVELMTALTIIGLLMTVAVPSFTETIKNNRMIAHVNQLAGSLALARSEAIRFGSEATVCVSNDQATCSGANWDAGWMVWVDINNDSILDAGEERQFIAALPNSMTFTSSTATSQFLYSAQGTSASGRLELCDNRTGETGRQVRVSATGRPNTTTFVCP</sequence>
<dbReference type="AlphaFoldDB" id="A0A3B0YGI4"/>
<evidence type="ECO:0000256" key="7">
    <source>
        <dbReference type="ARBA" id="ARBA00023136"/>
    </source>
</evidence>
<evidence type="ECO:0000256" key="6">
    <source>
        <dbReference type="ARBA" id="ARBA00022989"/>
    </source>
</evidence>
<accession>A0A3B0YGI4</accession>
<evidence type="ECO:0000256" key="8">
    <source>
        <dbReference type="SAM" id="Phobius"/>
    </source>
</evidence>
<gene>
    <name evidence="10" type="ORF">MNBD_GAMMA15-753</name>
</gene>
<dbReference type="SUPFAM" id="SSF54523">
    <property type="entry name" value="Pili subunits"/>
    <property type="match status" value="1"/>
</dbReference>
<protein>
    <recommendedName>
        <fullName evidence="9">General secretion pathway GspH domain-containing protein</fullName>
    </recommendedName>
</protein>
<keyword evidence="7 8" id="KW-0472">Membrane</keyword>
<reference evidence="10" key="1">
    <citation type="submission" date="2018-06" db="EMBL/GenBank/DDBJ databases">
        <authorList>
            <person name="Zhirakovskaya E."/>
        </authorList>
    </citation>
    <scope>NUCLEOTIDE SEQUENCE</scope>
</reference>
<dbReference type="Pfam" id="PF12019">
    <property type="entry name" value="GspH"/>
    <property type="match status" value="1"/>
</dbReference>
<comment type="subcellular location">
    <subcellularLocation>
        <location evidence="1">Cell inner membrane</location>
        <topology evidence="1">Single-pass membrane protein</topology>
    </subcellularLocation>
</comment>
<dbReference type="NCBIfam" id="TIGR02532">
    <property type="entry name" value="IV_pilin_GFxxxE"/>
    <property type="match status" value="1"/>
</dbReference>
<evidence type="ECO:0000313" key="10">
    <source>
        <dbReference type="EMBL" id="VAW80018.1"/>
    </source>
</evidence>
<keyword evidence="6 8" id="KW-1133">Transmembrane helix</keyword>
<dbReference type="InterPro" id="IPR012902">
    <property type="entry name" value="N_methyl_site"/>
</dbReference>
<dbReference type="InterPro" id="IPR045584">
    <property type="entry name" value="Pilin-like"/>
</dbReference>
<keyword evidence="3" id="KW-0488">Methylation</keyword>
<dbReference type="Pfam" id="PF07963">
    <property type="entry name" value="N_methyl"/>
    <property type="match status" value="1"/>
</dbReference>
<dbReference type="GO" id="GO:0015628">
    <property type="term" value="P:protein secretion by the type II secretion system"/>
    <property type="evidence" value="ECO:0007669"/>
    <property type="project" value="InterPro"/>
</dbReference>
<organism evidence="10">
    <name type="scientific">hydrothermal vent metagenome</name>
    <dbReference type="NCBI Taxonomy" id="652676"/>
    <lineage>
        <taxon>unclassified sequences</taxon>
        <taxon>metagenomes</taxon>
        <taxon>ecological metagenomes</taxon>
    </lineage>
</organism>
<evidence type="ECO:0000256" key="1">
    <source>
        <dbReference type="ARBA" id="ARBA00004377"/>
    </source>
</evidence>
<evidence type="ECO:0000259" key="9">
    <source>
        <dbReference type="Pfam" id="PF12019"/>
    </source>
</evidence>
<evidence type="ECO:0000256" key="5">
    <source>
        <dbReference type="ARBA" id="ARBA00022692"/>
    </source>
</evidence>
<feature type="transmembrane region" description="Helical" evidence="8">
    <location>
        <begin position="12"/>
        <end position="30"/>
    </location>
</feature>
<feature type="domain" description="General secretion pathway GspH" evidence="9">
    <location>
        <begin position="43"/>
        <end position="156"/>
    </location>
</feature>
<proteinExistence type="predicted"/>
<evidence type="ECO:0000256" key="2">
    <source>
        <dbReference type="ARBA" id="ARBA00022475"/>
    </source>
</evidence>
<keyword evidence="4" id="KW-0997">Cell inner membrane</keyword>
<name>A0A3B0YGI4_9ZZZZ</name>
<keyword evidence="2" id="KW-1003">Cell membrane</keyword>
<evidence type="ECO:0000256" key="4">
    <source>
        <dbReference type="ARBA" id="ARBA00022519"/>
    </source>
</evidence>
<dbReference type="EMBL" id="UOFN01000122">
    <property type="protein sequence ID" value="VAW80018.1"/>
    <property type="molecule type" value="Genomic_DNA"/>
</dbReference>
<dbReference type="InterPro" id="IPR022346">
    <property type="entry name" value="T2SS_GspH"/>
</dbReference>
<dbReference type="GO" id="GO:0015627">
    <property type="term" value="C:type II protein secretion system complex"/>
    <property type="evidence" value="ECO:0007669"/>
    <property type="project" value="InterPro"/>
</dbReference>